<organism evidence="1 2">
    <name type="scientific">Tateyamaria omphalii</name>
    <dbReference type="NCBI Taxonomy" id="299262"/>
    <lineage>
        <taxon>Bacteria</taxon>
        <taxon>Pseudomonadati</taxon>
        <taxon>Pseudomonadota</taxon>
        <taxon>Alphaproteobacteria</taxon>
        <taxon>Rhodobacterales</taxon>
        <taxon>Roseobacteraceae</taxon>
        <taxon>Tateyamaria</taxon>
    </lineage>
</organism>
<gene>
    <name evidence="1" type="ORF">BWR18_09980</name>
</gene>
<dbReference type="EMBL" id="CP019312">
    <property type="protein sequence ID" value="APX11967.1"/>
    <property type="molecule type" value="Genomic_DNA"/>
</dbReference>
<protein>
    <submittedName>
        <fullName evidence="1">Uncharacterized protein</fullName>
    </submittedName>
</protein>
<dbReference type="InterPro" id="IPR038366">
    <property type="entry name" value="Znf_CppX_C4_sf"/>
</dbReference>
<dbReference type="OrthoDB" id="9812570at2"/>
<evidence type="ECO:0000313" key="2">
    <source>
        <dbReference type="Proteomes" id="UP000186336"/>
    </source>
</evidence>
<keyword evidence="2" id="KW-1185">Reference proteome</keyword>
<accession>A0A1P8MV39</accession>
<dbReference type="KEGG" id="tom:BWR18_09980"/>
<reference evidence="1 2" key="1">
    <citation type="submission" date="2017-01" db="EMBL/GenBank/DDBJ databases">
        <title>Complete genome of Tateyamaria omphalii DOK1-4 isolated from seawater in Dokdo.</title>
        <authorList>
            <person name="Kim J.H."/>
            <person name="Chi W.-J."/>
        </authorList>
    </citation>
    <scope>NUCLEOTIDE SEQUENCE [LARGE SCALE GENOMIC DNA]</scope>
    <source>
        <strain evidence="1 2">DOK1-4</strain>
    </source>
</reference>
<evidence type="ECO:0000313" key="1">
    <source>
        <dbReference type="EMBL" id="APX11967.1"/>
    </source>
</evidence>
<dbReference type="Proteomes" id="UP000186336">
    <property type="component" value="Chromosome"/>
</dbReference>
<name>A0A1P8MV39_9RHOB</name>
<dbReference type="Gene3D" id="6.20.220.10">
    <property type="entry name" value="ClpX chaperone, C4-type zinc finger domain"/>
    <property type="match status" value="1"/>
</dbReference>
<proteinExistence type="predicted"/>
<dbReference type="AlphaFoldDB" id="A0A1P8MV39"/>
<sequence length="70" mass="7609">MLTCSFCDKSADQTSALLTASGVNVYDTCIAVGVRTIETRDALEEARVTLEELVAENHKILLSQGRQPPK</sequence>